<dbReference type="InterPro" id="IPR000644">
    <property type="entry name" value="CBS_dom"/>
</dbReference>
<dbReference type="GO" id="GO:0043709">
    <property type="term" value="P:cell adhesion involved in single-species biofilm formation"/>
    <property type="evidence" value="ECO:0007669"/>
    <property type="project" value="TreeGrafter"/>
</dbReference>
<dbReference type="InterPro" id="IPR046342">
    <property type="entry name" value="CBS_dom_sf"/>
</dbReference>
<reference evidence="2" key="1">
    <citation type="submission" date="2021-05" db="EMBL/GenBank/DDBJ databases">
        <title>Novel Bacillus species.</title>
        <authorList>
            <person name="Liu G."/>
        </authorList>
    </citation>
    <scope>NUCLEOTIDE SEQUENCE</scope>
    <source>
        <strain evidence="2 4">FJAT-50051</strain>
    </source>
</reference>
<dbReference type="CDD" id="cd01949">
    <property type="entry name" value="GGDEF"/>
    <property type="match status" value="1"/>
</dbReference>
<dbReference type="SUPFAM" id="SSF54631">
    <property type="entry name" value="CBS-domain pair"/>
    <property type="match status" value="1"/>
</dbReference>
<dbReference type="InterPro" id="IPR029787">
    <property type="entry name" value="Nucleotide_cyclase"/>
</dbReference>
<comment type="caution">
    <text evidence="2">The sequence shown here is derived from an EMBL/GenBank/DDBJ whole genome shotgun (WGS) entry which is preliminary data.</text>
</comment>
<accession>A0A942T0S8</accession>
<evidence type="ECO:0000313" key="4">
    <source>
        <dbReference type="Proteomes" id="UP000677265"/>
    </source>
</evidence>
<evidence type="ECO:0000313" key="2">
    <source>
        <dbReference type="EMBL" id="MBS4183874.1"/>
    </source>
</evidence>
<dbReference type="EMBL" id="JAGYPE020000089">
    <property type="protein sequence ID" value="MCH6269286.1"/>
    <property type="molecule type" value="Genomic_DNA"/>
</dbReference>
<dbReference type="GO" id="GO:1902201">
    <property type="term" value="P:negative regulation of bacterial-type flagellum-dependent cell motility"/>
    <property type="evidence" value="ECO:0007669"/>
    <property type="project" value="TreeGrafter"/>
</dbReference>
<evidence type="ECO:0000259" key="1">
    <source>
        <dbReference type="PROSITE" id="PS50887"/>
    </source>
</evidence>
<dbReference type="NCBIfam" id="TIGR00254">
    <property type="entry name" value="GGDEF"/>
    <property type="match status" value="1"/>
</dbReference>
<organism evidence="2">
    <name type="scientific">Neobacillus citreus</name>
    <dbReference type="NCBI Taxonomy" id="2833578"/>
    <lineage>
        <taxon>Bacteria</taxon>
        <taxon>Bacillati</taxon>
        <taxon>Bacillota</taxon>
        <taxon>Bacilli</taxon>
        <taxon>Bacillales</taxon>
        <taxon>Bacillaceae</taxon>
        <taxon>Neobacillus</taxon>
    </lineage>
</organism>
<dbReference type="Pfam" id="PF00990">
    <property type="entry name" value="GGDEF"/>
    <property type="match status" value="1"/>
</dbReference>
<feature type="domain" description="GGDEF" evidence="1">
    <location>
        <begin position="163"/>
        <end position="315"/>
    </location>
</feature>
<dbReference type="InterPro" id="IPR050469">
    <property type="entry name" value="Diguanylate_Cyclase"/>
</dbReference>
<dbReference type="GO" id="GO:0052621">
    <property type="term" value="F:diguanylate cyclase activity"/>
    <property type="evidence" value="ECO:0007669"/>
    <property type="project" value="TreeGrafter"/>
</dbReference>
<dbReference type="Gene3D" id="3.30.70.270">
    <property type="match status" value="1"/>
</dbReference>
<sequence>MVAYIGDIAEQVPCISQNVINKAVDHMFKENTRIQGIVVVNKEIPVSLITRTHFYQTIGTLYGYNVFMERSVNLIINKEPLTVDYFQSITEVSKLAMERKDEERYDYVIVTKDHKYHGIVSIESLLLKLVQVQVEFASYLNPLTSLPGNHIIEEKIKEIIQQESYSILYFDLDQFKAYNDTYGFKKGDNLLQATAELLKNIFVQEGYFLGHIGGDDFIAILSHYDYISICHKIMGEFDELVKQFYSPNHLLQRYVISENRQGTIEKIELVSLSIAIVTNQNRSFETVEELGEYAAIVKKRCKKVVGSCYLINLEQGDGSCASLTPR</sequence>
<name>A0A942T0S8_9BACI</name>
<dbReference type="PANTHER" id="PTHR45138:SF25">
    <property type="entry name" value="GGDEF DOMAIN PROTEIN"/>
    <property type="match status" value="1"/>
</dbReference>
<dbReference type="Proteomes" id="UP000677265">
    <property type="component" value="Unassembled WGS sequence"/>
</dbReference>
<dbReference type="PANTHER" id="PTHR45138">
    <property type="entry name" value="REGULATORY COMPONENTS OF SENSORY TRANSDUCTION SYSTEM"/>
    <property type="match status" value="1"/>
</dbReference>
<dbReference type="AlphaFoldDB" id="A0A942T0S8"/>
<dbReference type="InterPro" id="IPR000160">
    <property type="entry name" value="GGDEF_dom"/>
</dbReference>
<proteinExistence type="predicted"/>
<dbReference type="RefSeq" id="WP_213143806.1">
    <property type="nucleotide sequence ID" value="NZ_JAGYPE020000089.1"/>
</dbReference>
<dbReference type="GO" id="GO:0005886">
    <property type="term" value="C:plasma membrane"/>
    <property type="evidence" value="ECO:0007669"/>
    <property type="project" value="TreeGrafter"/>
</dbReference>
<keyword evidence="4" id="KW-1185">Reference proteome</keyword>
<evidence type="ECO:0000313" key="3">
    <source>
        <dbReference type="EMBL" id="MCH6269286.1"/>
    </source>
</evidence>
<dbReference type="Gene3D" id="3.10.580.10">
    <property type="entry name" value="CBS-domain"/>
    <property type="match status" value="1"/>
</dbReference>
<dbReference type="SMART" id="SM00267">
    <property type="entry name" value="GGDEF"/>
    <property type="match status" value="1"/>
</dbReference>
<gene>
    <name evidence="3" type="ORF">KHB02_027530</name>
    <name evidence="2" type="ORF">KHB02_21000</name>
</gene>
<dbReference type="EMBL" id="JAGYPE010000004">
    <property type="protein sequence ID" value="MBS4183874.1"/>
    <property type="molecule type" value="Genomic_DNA"/>
</dbReference>
<dbReference type="PROSITE" id="PS50887">
    <property type="entry name" value="GGDEF"/>
    <property type="match status" value="1"/>
</dbReference>
<dbReference type="SUPFAM" id="SSF55073">
    <property type="entry name" value="Nucleotide cyclase"/>
    <property type="match status" value="1"/>
</dbReference>
<dbReference type="InterPro" id="IPR043128">
    <property type="entry name" value="Rev_trsase/Diguanyl_cyclase"/>
</dbReference>
<protein>
    <submittedName>
        <fullName evidence="2">GGDEF domain-containing protein</fullName>
    </submittedName>
</protein>
<dbReference type="Pfam" id="PF00571">
    <property type="entry name" value="CBS"/>
    <property type="match status" value="1"/>
</dbReference>